<dbReference type="PANTHER" id="PTHR15172">
    <property type="entry name" value="GALACTOCEREBROSIDASE"/>
    <property type="match status" value="1"/>
</dbReference>
<dbReference type="Gene3D" id="3.20.20.80">
    <property type="entry name" value="Glycosidases"/>
    <property type="match status" value="1"/>
</dbReference>
<reference evidence="9 10" key="1">
    <citation type="submission" date="2019-07" db="EMBL/GenBank/DDBJ databases">
        <title>New species of Amycolatopsis and Streptomyces.</title>
        <authorList>
            <person name="Duangmal K."/>
            <person name="Teo W.F.A."/>
            <person name="Lipun K."/>
        </authorList>
    </citation>
    <scope>NUCLEOTIDE SEQUENCE [LARGE SCALE GENOMIC DNA]</scope>
    <source>
        <strain evidence="9 10">NBRC 106415</strain>
    </source>
</reference>
<dbReference type="AlphaFoldDB" id="A0A5N8XH61"/>
<dbReference type="RefSeq" id="WP_152772318.1">
    <property type="nucleotide sequence ID" value="NZ_VJZC01000102.1"/>
</dbReference>
<evidence type="ECO:0000313" key="10">
    <source>
        <dbReference type="Proteomes" id="UP000400924"/>
    </source>
</evidence>
<feature type="region of interest" description="Disordered" evidence="6">
    <location>
        <begin position="53"/>
        <end position="89"/>
    </location>
</feature>
<dbReference type="InterPro" id="IPR049162">
    <property type="entry name" value="GH59_C"/>
</dbReference>
<keyword evidence="4" id="KW-0443">Lipid metabolism</keyword>
<feature type="signal peptide" evidence="7">
    <location>
        <begin position="1"/>
        <end position="35"/>
    </location>
</feature>
<dbReference type="EMBL" id="VJZC01000102">
    <property type="protein sequence ID" value="MPY58789.1"/>
    <property type="molecule type" value="Genomic_DNA"/>
</dbReference>
<dbReference type="InterPro" id="IPR038637">
    <property type="entry name" value="NPCBM_sf"/>
</dbReference>
<evidence type="ECO:0000256" key="7">
    <source>
        <dbReference type="SAM" id="SignalP"/>
    </source>
</evidence>
<dbReference type="Proteomes" id="UP000400924">
    <property type="component" value="Unassembled WGS sequence"/>
</dbReference>
<dbReference type="GO" id="GO:0016020">
    <property type="term" value="C:membrane"/>
    <property type="evidence" value="ECO:0007669"/>
    <property type="project" value="GOC"/>
</dbReference>
<dbReference type="Gene3D" id="2.60.120.1060">
    <property type="entry name" value="NPCBM/NEW2 domain"/>
    <property type="match status" value="1"/>
</dbReference>
<dbReference type="InterPro" id="IPR008979">
    <property type="entry name" value="Galactose-bd-like_sf"/>
</dbReference>
<dbReference type="InterPro" id="IPR017853">
    <property type="entry name" value="GH"/>
</dbReference>
<dbReference type="Pfam" id="PF10633">
    <property type="entry name" value="NPCBM_assoc"/>
    <property type="match status" value="1"/>
</dbReference>
<comment type="similarity">
    <text evidence="1">Belongs to the glycosyl hydrolase 59 family.</text>
</comment>
<dbReference type="InterPro" id="IPR049161">
    <property type="entry name" value="GH59_cat"/>
</dbReference>
<dbReference type="EC" id="3.2.1.46" evidence="2"/>
<dbReference type="GO" id="GO:0005764">
    <property type="term" value="C:lysosome"/>
    <property type="evidence" value="ECO:0007669"/>
    <property type="project" value="TreeGrafter"/>
</dbReference>
<dbReference type="SMART" id="SM00776">
    <property type="entry name" value="NPCBM"/>
    <property type="match status" value="1"/>
</dbReference>
<dbReference type="Pfam" id="PF02057">
    <property type="entry name" value="Glyco_hydro_59"/>
    <property type="match status" value="1"/>
</dbReference>
<comment type="caution">
    <text evidence="9">The sequence shown here is derived from an EMBL/GenBank/DDBJ whole genome shotgun (WGS) entry which is preliminary data.</text>
</comment>
<evidence type="ECO:0000256" key="2">
    <source>
        <dbReference type="ARBA" id="ARBA00012657"/>
    </source>
</evidence>
<evidence type="ECO:0000259" key="8">
    <source>
        <dbReference type="SMART" id="SM00776"/>
    </source>
</evidence>
<evidence type="ECO:0000256" key="6">
    <source>
        <dbReference type="SAM" id="MobiDB-lite"/>
    </source>
</evidence>
<dbReference type="OrthoDB" id="9806701at2"/>
<evidence type="ECO:0000313" key="9">
    <source>
        <dbReference type="EMBL" id="MPY58789.1"/>
    </source>
</evidence>
<dbReference type="Gene3D" id="3.20.20.70">
    <property type="entry name" value="Aldolase class I"/>
    <property type="match status" value="1"/>
</dbReference>
<dbReference type="Gene3D" id="2.60.120.260">
    <property type="entry name" value="Galactose-binding domain-like"/>
    <property type="match status" value="1"/>
</dbReference>
<dbReference type="InterPro" id="IPR013222">
    <property type="entry name" value="Glyco_hyd_98_carb-bd"/>
</dbReference>
<evidence type="ECO:0000256" key="1">
    <source>
        <dbReference type="ARBA" id="ARBA00005637"/>
    </source>
</evidence>
<evidence type="ECO:0000256" key="4">
    <source>
        <dbReference type="ARBA" id="ARBA00022963"/>
    </source>
</evidence>
<feature type="domain" description="Glycosyl hydrolase family 98 putative carbohydrate-binding module" evidence="8">
    <location>
        <begin position="944"/>
        <end position="1089"/>
    </location>
</feature>
<keyword evidence="10" id="KW-1185">Reference proteome</keyword>
<dbReference type="InterPro" id="IPR001286">
    <property type="entry name" value="Glyco_hydro_59"/>
</dbReference>
<keyword evidence="3" id="KW-0746">Sphingolipid metabolism</keyword>
<keyword evidence="4" id="KW-0442">Lipid degradation</keyword>
<feature type="chain" id="PRO_5024321583" description="galactosylceramidase" evidence="7">
    <location>
        <begin position="36"/>
        <end position="1091"/>
    </location>
</feature>
<dbReference type="SUPFAM" id="SSF49785">
    <property type="entry name" value="Galactose-binding domain-like"/>
    <property type="match status" value="1"/>
</dbReference>
<keyword evidence="7" id="KW-0732">Signal</keyword>
<protein>
    <recommendedName>
        <fullName evidence="2">galactosylceramidase</fullName>
        <ecNumber evidence="2">3.2.1.46</ecNumber>
    </recommendedName>
    <alternativeName>
        <fullName evidence="5">Galactosylceramidase</fullName>
    </alternativeName>
</protein>
<dbReference type="Pfam" id="PF21708">
    <property type="entry name" value="Glyco_hydro_59_C"/>
    <property type="match status" value="1"/>
</dbReference>
<dbReference type="GO" id="GO:0006683">
    <property type="term" value="P:galactosylceramide catabolic process"/>
    <property type="evidence" value="ECO:0007669"/>
    <property type="project" value="InterPro"/>
</dbReference>
<dbReference type="GO" id="GO:0004336">
    <property type="term" value="F:galactosylceramidase activity"/>
    <property type="evidence" value="ECO:0007669"/>
    <property type="project" value="UniProtKB-EC"/>
</dbReference>
<proteinExistence type="inferred from homology"/>
<sequence length="1091" mass="114655">MSPSRRSRAPRLCAAALTALILLSSALLSPATANAEADALRAADTATTITVDDSVQGSGRDQFDYHGSGWGHASGEGAPAHPYDGTNSWTDHTGDSVDFAFTGTRLTFHALTDPGHGIAAVSVDGGTPVDVDLYSATRTGDAAVWTSPTLADGPHTFTLTSTGRKNAASSGTAVTVDRIDFVGEAPVPDDTAITVDGSGTGRAFDGIGAISGGGGNSRLLINYPEPQRSQILDYLFKPGYGAALQLLKVEIGGDTNSTDGSEPSIEHTRGTVHCDSGYEWWLMEQAKKRNPHIKLYGLAWGAPGWIGNTDSSPGGGNFWSQDMIDYLTAWLGCARQHGLGIDYLGGWNERGYDIAWYEKLHATLAARRLPVKIVAADSGLDVADDIVSDPDFAKSVDVVGVHYPCEGGDGGTANSCPSSDNAQNTGKPLWASENGSLDFNTGAGALIRSITRGYLDGKYTAYLNWPLLAALYPNLPYDTVGLAVANQPWSGAYDIGTSLWTTAQVTQVTRPGWTFVDKASGYLGGDRTGGSYVTLKSPDDSAYSTILETSTASSAQTADFTVTGGLPTGTVHIWATDLKSADASGGFVHSDDVTPKDGHFSVTLKPGHVYSLTTTTGQSKGRAVSPPQGHLALPYKDSFEQKTPGREAKYLSDMQGSFEIARCEGGRPGRCVRQMAAQEPIRWQDDSDAFALLGDTDWKNYTVSSDVYLEQPGTVELIGRAGEQQRPQSHQAGYFLRVGDTGTWSVVKSDTSGRLTTLADGTTRALGTHRWHRLGLSFNGTTITASVDGKRVGAVDDSAYDSGQVGIGVVGYQTDQFDNLTITPVRHPAEPPATLTADLPSTIHRGESGTLKATFTVPASDDAATDVTLRPGAPSGWTATATTPTRFSKVAPGHSVTASWTVTAPTASDTPVSVTFSPLGTYARGGVRHWTYGTAKTEVPIPPPTGSPYLSDLSFVSSGNGWGPVQRDTSNGEQAADDGQPITIRGTVHDKGLGTHADSEVAFFLGGNCSRFTATVGIDDEVAPYGSVTFSVTADGRTLTTTPVLTGTSQPLPLDLDVTGAQELRLVVSNSGDGNAHDHADWADARLDCSG</sequence>
<dbReference type="InterPro" id="IPR013785">
    <property type="entry name" value="Aldolase_TIM"/>
</dbReference>
<organism evidence="9 10">
    <name type="scientific">Streptomyces spongiae</name>
    <dbReference type="NCBI Taxonomy" id="565072"/>
    <lineage>
        <taxon>Bacteria</taxon>
        <taxon>Bacillati</taxon>
        <taxon>Actinomycetota</taxon>
        <taxon>Actinomycetes</taxon>
        <taxon>Kitasatosporales</taxon>
        <taxon>Streptomycetaceae</taxon>
        <taxon>Streptomyces</taxon>
    </lineage>
</organism>
<gene>
    <name evidence="9" type="ORF">FNH08_16930</name>
</gene>
<dbReference type="InterPro" id="IPR018905">
    <property type="entry name" value="A-galactase_NEW3"/>
</dbReference>
<name>A0A5N8XH61_9ACTN</name>
<dbReference type="Gene3D" id="2.60.120.560">
    <property type="entry name" value="Exo-inulinase, domain 1"/>
    <property type="match status" value="1"/>
</dbReference>
<dbReference type="Pfam" id="PF08305">
    <property type="entry name" value="NPCBM"/>
    <property type="match status" value="1"/>
</dbReference>
<evidence type="ECO:0000256" key="5">
    <source>
        <dbReference type="ARBA" id="ARBA00033098"/>
    </source>
</evidence>
<evidence type="ECO:0000256" key="3">
    <source>
        <dbReference type="ARBA" id="ARBA00022919"/>
    </source>
</evidence>
<dbReference type="SUPFAM" id="SSF51445">
    <property type="entry name" value="(Trans)glycosidases"/>
    <property type="match status" value="1"/>
</dbReference>
<dbReference type="PANTHER" id="PTHR15172:SF1">
    <property type="entry name" value="GALACTOCEREBROSIDASE"/>
    <property type="match status" value="1"/>
</dbReference>
<accession>A0A5N8XH61</accession>